<proteinExistence type="predicted"/>
<keyword evidence="2" id="KW-1185">Reference proteome</keyword>
<sequence>MEVPINNWEFKKPGVPSLLHICSVKIAIPLFKSFDIEIWQTILKEMKHAAVPVRPEILEVNNAKEKLLLIPAHLRLGILETIMSMDLEVAEYCLINPFVELKDVFKTIDFKTDGTIKIIQPVNDFYMCEDDINCEPMCDLGSYIGDLCVYSMLGEKKYSEFMASYGDGNWNGNLPFDESDIL</sequence>
<accession>A0A8T0F903</accession>
<name>A0A8T0F903_ARGBR</name>
<protein>
    <submittedName>
        <fullName evidence="1">Uncharacterized protein</fullName>
    </submittedName>
</protein>
<comment type="caution">
    <text evidence="1">The sequence shown here is derived from an EMBL/GenBank/DDBJ whole genome shotgun (WGS) entry which is preliminary data.</text>
</comment>
<gene>
    <name evidence="1" type="ORF">HNY73_011368</name>
</gene>
<dbReference type="Proteomes" id="UP000807504">
    <property type="component" value="Unassembled WGS sequence"/>
</dbReference>
<evidence type="ECO:0000313" key="1">
    <source>
        <dbReference type="EMBL" id="KAF8785870.1"/>
    </source>
</evidence>
<dbReference type="EMBL" id="JABXBU010000030">
    <property type="protein sequence ID" value="KAF8785870.1"/>
    <property type="molecule type" value="Genomic_DNA"/>
</dbReference>
<reference evidence="1" key="1">
    <citation type="journal article" date="2020" name="bioRxiv">
        <title>Chromosome-level reference genome of the European wasp spider Argiope bruennichi: a resource for studies on range expansion and evolutionary adaptation.</title>
        <authorList>
            <person name="Sheffer M.M."/>
            <person name="Hoppe A."/>
            <person name="Krehenwinkel H."/>
            <person name="Uhl G."/>
            <person name="Kuss A.W."/>
            <person name="Jensen L."/>
            <person name="Jensen C."/>
            <person name="Gillespie R.G."/>
            <person name="Hoff K.J."/>
            <person name="Prost S."/>
        </authorList>
    </citation>
    <scope>NUCLEOTIDE SEQUENCE</scope>
</reference>
<dbReference type="AlphaFoldDB" id="A0A8T0F903"/>
<organism evidence="1 2">
    <name type="scientific">Argiope bruennichi</name>
    <name type="common">Wasp spider</name>
    <name type="synonym">Aranea bruennichi</name>
    <dbReference type="NCBI Taxonomy" id="94029"/>
    <lineage>
        <taxon>Eukaryota</taxon>
        <taxon>Metazoa</taxon>
        <taxon>Ecdysozoa</taxon>
        <taxon>Arthropoda</taxon>
        <taxon>Chelicerata</taxon>
        <taxon>Arachnida</taxon>
        <taxon>Araneae</taxon>
        <taxon>Araneomorphae</taxon>
        <taxon>Entelegynae</taxon>
        <taxon>Araneoidea</taxon>
        <taxon>Araneidae</taxon>
        <taxon>Argiope</taxon>
    </lineage>
</organism>
<reference evidence="1" key="2">
    <citation type="submission" date="2020-06" db="EMBL/GenBank/DDBJ databases">
        <authorList>
            <person name="Sheffer M."/>
        </authorList>
    </citation>
    <scope>NUCLEOTIDE SEQUENCE</scope>
</reference>
<evidence type="ECO:0000313" key="2">
    <source>
        <dbReference type="Proteomes" id="UP000807504"/>
    </source>
</evidence>